<dbReference type="WBParaSite" id="ACRNAN_scaffold26581.g28257.t1">
    <property type="protein sequence ID" value="ACRNAN_scaffold26581.g28257.t1"/>
    <property type="gene ID" value="ACRNAN_scaffold26581.g28257"/>
</dbReference>
<dbReference type="GO" id="GO:0031012">
    <property type="term" value="C:extracellular matrix"/>
    <property type="evidence" value="ECO:0007669"/>
    <property type="project" value="TreeGrafter"/>
</dbReference>
<organism evidence="2 3">
    <name type="scientific">Acrobeloides nanus</name>
    <dbReference type="NCBI Taxonomy" id="290746"/>
    <lineage>
        <taxon>Eukaryota</taxon>
        <taxon>Metazoa</taxon>
        <taxon>Ecdysozoa</taxon>
        <taxon>Nematoda</taxon>
        <taxon>Chromadorea</taxon>
        <taxon>Rhabditida</taxon>
        <taxon>Tylenchina</taxon>
        <taxon>Cephalobomorpha</taxon>
        <taxon>Cephaloboidea</taxon>
        <taxon>Cephalobidae</taxon>
        <taxon>Acrobeloides</taxon>
    </lineage>
</organism>
<feature type="chain" id="PRO_5036849527" evidence="1">
    <location>
        <begin position="18"/>
        <end position="101"/>
    </location>
</feature>
<dbReference type="PANTHER" id="PTHR46145:SF4">
    <property type="entry name" value="HEPARANASE"/>
    <property type="match status" value="1"/>
</dbReference>
<protein>
    <submittedName>
        <fullName evidence="3">Uncharacterized protein</fullName>
    </submittedName>
</protein>
<sequence length="101" mass="11283">MIFTVIFVLFLSGFSNSINVNVSVDTTKPIRTVSDKFLSVTLDISLLMYEWKILNFTHITPLISALGPGYLRFGGTHADYTMFYENPSTNTSFEGGKVVFS</sequence>
<evidence type="ECO:0000313" key="3">
    <source>
        <dbReference type="WBParaSite" id="ACRNAN_scaffold26581.g28257.t1"/>
    </source>
</evidence>
<proteinExistence type="predicted"/>
<dbReference type="GO" id="GO:0005615">
    <property type="term" value="C:extracellular space"/>
    <property type="evidence" value="ECO:0007669"/>
    <property type="project" value="TreeGrafter"/>
</dbReference>
<accession>A0A914DGW2</accession>
<dbReference type="AlphaFoldDB" id="A0A914DGW2"/>
<evidence type="ECO:0000256" key="1">
    <source>
        <dbReference type="SAM" id="SignalP"/>
    </source>
</evidence>
<evidence type="ECO:0000313" key="2">
    <source>
        <dbReference type="Proteomes" id="UP000887540"/>
    </source>
</evidence>
<keyword evidence="2" id="KW-1185">Reference proteome</keyword>
<name>A0A914DGW2_9BILA</name>
<reference evidence="3" key="1">
    <citation type="submission" date="2022-11" db="UniProtKB">
        <authorList>
            <consortium name="WormBaseParasite"/>
        </authorList>
    </citation>
    <scope>IDENTIFICATION</scope>
</reference>
<dbReference type="PANTHER" id="PTHR46145">
    <property type="entry name" value="HEPARANASE"/>
    <property type="match status" value="1"/>
</dbReference>
<feature type="signal peptide" evidence="1">
    <location>
        <begin position="1"/>
        <end position="17"/>
    </location>
</feature>
<keyword evidence="1" id="KW-0732">Signal</keyword>
<dbReference type="Proteomes" id="UP000887540">
    <property type="component" value="Unplaced"/>
</dbReference>